<dbReference type="GO" id="GO:0102561">
    <property type="term" value="F:phosphoribosyl 1,2-cyclic phosphate 1,2-diphosphodiesterase activity"/>
    <property type="evidence" value="ECO:0007669"/>
    <property type="project" value="UniProtKB-EC"/>
</dbReference>
<protein>
    <submittedName>
        <fullName evidence="3">Phosphoribosyl 1,2-cyclic phosphate 1,2-diphosphodiesterase</fullName>
        <ecNumber evidence="3">3.1.4.57</ecNumber>
    </submittedName>
</protein>
<dbReference type="GO" id="GO:0004534">
    <property type="term" value="F:5'-3' RNA exonuclease activity"/>
    <property type="evidence" value="ECO:0007669"/>
    <property type="project" value="TreeGrafter"/>
</dbReference>
<evidence type="ECO:0000313" key="3">
    <source>
        <dbReference type="EMBL" id="KYO65738.1"/>
    </source>
</evidence>
<accession>A0A162MFI1</accession>
<keyword evidence="1" id="KW-0175">Coiled coil</keyword>
<dbReference type="InterPro" id="IPR003141">
    <property type="entry name" value="Pol/His_phosphatase_N"/>
</dbReference>
<keyword evidence="3" id="KW-0378">Hydrolase</keyword>
<dbReference type="InterPro" id="IPR052018">
    <property type="entry name" value="PHP_domain"/>
</dbReference>
<dbReference type="Proteomes" id="UP000075737">
    <property type="component" value="Unassembled WGS sequence"/>
</dbReference>
<comment type="caution">
    <text evidence="3">The sequence shown here is derived from an EMBL/GenBank/DDBJ whole genome shotgun (WGS) entry which is preliminary data.</text>
</comment>
<evidence type="ECO:0000256" key="1">
    <source>
        <dbReference type="SAM" id="Coils"/>
    </source>
</evidence>
<dbReference type="Gene3D" id="1.10.150.650">
    <property type="match status" value="1"/>
</dbReference>
<evidence type="ECO:0000313" key="4">
    <source>
        <dbReference type="Proteomes" id="UP000075737"/>
    </source>
</evidence>
<dbReference type="STRING" id="520767.ATZ99_13760"/>
<proteinExistence type="predicted"/>
<dbReference type="CDD" id="cd07438">
    <property type="entry name" value="PHP_HisPPase_AMP"/>
    <property type="match status" value="1"/>
</dbReference>
<dbReference type="InterPro" id="IPR016195">
    <property type="entry name" value="Pol/histidinol_Pase-like"/>
</dbReference>
<organism evidence="3 4">
    <name type="scientific">Thermovenabulum gondwanense</name>
    <dbReference type="NCBI Taxonomy" id="520767"/>
    <lineage>
        <taxon>Bacteria</taxon>
        <taxon>Bacillati</taxon>
        <taxon>Bacillota</taxon>
        <taxon>Clostridia</taxon>
        <taxon>Thermosediminibacterales</taxon>
        <taxon>Thermosediminibacteraceae</taxon>
        <taxon>Thermovenabulum</taxon>
    </lineage>
</organism>
<dbReference type="Pfam" id="PF02811">
    <property type="entry name" value="PHP"/>
    <property type="match status" value="1"/>
</dbReference>
<reference evidence="3 4" key="1">
    <citation type="submission" date="2015-12" db="EMBL/GenBank/DDBJ databases">
        <title>Draft genome of Thermovenabulum gondwanense isolated from a red thermophilic microbial mat colonisisng an outflow channel of a bore well.</title>
        <authorList>
            <person name="Patel B.K."/>
        </authorList>
    </citation>
    <scope>NUCLEOTIDE SEQUENCE [LARGE SCALE GENOMIC DNA]</scope>
    <source>
        <strain evidence="3 4">R270</strain>
    </source>
</reference>
<evidence type="ECO:0000259" key="2">
    <source>
        <dbReference type="SMART" id="SM00481"/>
    </source>
</evidence>
<name>A0A162MFI1_9FIRM</name>
<dbReference type="PANTHER" id="PTHR42924:SF3">
    <property type="entry name" value="POLYMERASE_HISTIDINOL PHOSPHATASE N-TERMINAL DOMAIN-CONTAINING PROTEIN"/>
    <property type="match status" value="1"/>
</dbReference>
<dbReference type="RefSeq" id="WP_068748499.1">
    <property type="nucleotide sequence ID" value="NZ_LOHZ01000032.1"/>
</dbReference>
<gene>
    <name evidence="3" type="primary">phnPP</name>
    <name evidence="3" type="ORF">ATZ99_13760</name>
</gene>
<feature type="domain" description="Polymerase/histidinol phosphatase N-terminal" evidence="2">
    <location>
        <begin position="3"/>
        <end position="69"/>
    </location>
</feature>
<dbReference type="GO" id="GO:0035312">
    <property type="term" value="F:5'-3' DNA exonuclease activity"/>
    <property type="evidence" value="ECO:0007669"/>
    <property type="project" value="TreeGrafter"/>
</dbReference>
<dbReference type="SUPFAM" id="SSF89550">
    <property type="entry name" value="PHP domain-like"/>
    <property type="match status" value="1"/>
</dbReference>
<feature type="coiled-coil region" evidence="1">
    <location>
        <begin position="96"/>
        <end position="123"/>
    </location>
</feature>
<dbReference type="OrthoDB" id="9804333at2"/>
<dbReference type="PATRIC" id="fig|520767.4.peg.1479"/>
<dbReference type="AlphaFoldDB" id="A0A162MFI1"/>
<dbReference type="EMBL" id="LOHZ01000032">
    <property type="protein sequence ID" value="KYO65738.1"/>
    <property type="molecule type" value="Genomic_DNA"/>
</dbReference>
<sequence length="273" mass="31442">MKIDLHIHTNFSDGKLTPEEIVDKAIEFKLKAIAITDHDTVDGIKFAIDKARFYPFLEVVPGIEINTDFEEEEIHILGYYIDYQKPFLQENLRELQKKRENRIKDMVEKLNKLKIDIKIEEVEKEAEGPSIGRPHVARVLVKKGYVSCVEEAFSFYLDRGKPAYVPRYKLSPEEAIELIKKSGGVPVLAHPGLIKNKESIIKIIFKGIQGIEVYHKEHNEEAVRFFMELAKEYNLLMTGGSDCHGEPLILGSLPVPYDFLLKLKEYVYHKIIS</sequence>
<dbReference type="EC" id="3.1.4.57" evidence="3"/>
<dbReference type="InterPro" id="IPR004013">
    <property type="entry name" value="PHP_dom"/>
</dbReference>
<dbReference type="SMART" id="SM00481">
    <property type="entry name" value="POLIIIAc"/>
    <property type="match status" value="1"/>
</dbReference>
<dbReference type="Gene3D" id="3.20.20.140">
    <property type="entry name" value="Metal-dependent hydrolases"/>
    <property type="match status" value="1"/>
</dbReference>
<keyword evidence="4" id="KW-1185">Reference proteome</keyword>
<dbReference type="PANTHER" id="PTHR42924">
    <property type="entry name" value="EXONUCLEASE"/>
    <property type="match status" value="1"/>
</dbReference>